<evidence type="ECO:0000313" key="1">
    <source>
        <dbReference type="EMBL" id="CAB4723012.1"/>
    </source>
</evidence>
<name>A0A6J7SQV5_9ZZZZ</name>
<sequence>MATTNEIWICEGVEGTTRRQQMARLGEWKKLFLAEGAKDVKVWEGGYGEFNGTWLFAIEFDNAQAFGASLDKFHANSKSFDDAMDVWSKTPALKFKTGGLLHHMASI</sequence>
<protein>
    <submittedName>
        <fullName evidence="4">Unannotated protein</fullName>
    </submittedName>
</protein>
<accession>A0A6J7SQV5</accession>
<proteinExistence type="predicted"/>
<dbReference type="EMBL" id="CAEZYI010000048">
    <property type="protein sequence ID" value="CAB4723012.1"/>
    <property type="molecule type" value="Genomic_DNA"/>
</dbReference>
<dbReference type="EMBL" id="CAFBQC010000086">
    <property type="protein sequence ID" value="CAB5043587.1"/>
    <property type="molecule type" value="Genomic_DNA"/>
</dbReference>
<dbReference type="AlphaFoldDB" id="A0A6J7SQV5"/>
<evidence type="ECO:0000313" key="2">
    <source>
        <dbReference type="EMBL" id="CAB4772788.1"/>
    </source>
</evidence>
<dbReference type="EMBL" id="CAFAAA010000002">
    <property type="protein sequence ID" value="CAB4772788.1"/>
    <property type="molecule type" value="Genomic_DNA"/>
</dbReference>
<dbReference type="EMBL" id="CAFARE010000052">
    <property type="protein sequence ID" value="CAB4838999.1"/>
    <property type="molecule type" value="Genomic_DNA"/>
</dbReference>
<gene>
    <name evidence="1" type="ORF">UFOPK2662_00866</name>
    <name evidence="2" type="ORF">UFOPK2942_00179</name>
    <name evidence="3" type="ORF">UFOPK3232_01138</name>
    <name evidence="4" type="ORF">UFOPK4242_01211</name>
</gene>
<organism evidence="4">
    <name type="scientific">freshwater metagenome</name>
    <dbReference type="NCBI Taxonomy" id="449393"/>
    <lineage>
        <taxon>unclassified sequences</taxon>
        <taxon>metagenomes</taxon>
        <taxon>ecological metagenomes</taxon>
    </lineage>
</organism>
<reference evidence="4" key="1">
    <citation type="submission" date="2020-05" db="EMBL/GenBank/DDBJ databases">
        <authorList>
            <person name="Chiriac C."/>
            <person name="Salcher M."/>
            <person name="Ghai R."/>
            <person name="Kavagutti S V."/>
        </authorList>
    </citation>
    <scope>NUCLEOTIDE SEQUENCE</scope>
</reference>
<evidence type="ECO:0000313" key="4">
    <source>
        <dbReference type="EMBL" id="CAB5043587.1"/>
    </source>
</evidence>
<evidence type="ECO:0000313" key="3">
    <source>
        <dbReference type="EMBL" id="CAB4838999.1"/>
    </source>
</evidence>